<evidence type="ECO:0000256" key="1">
    <source>
        <dbReference type="SAM" id="MobiDB-lite"/>
    </source>
</evidence>
<feature type="region of interest" description="Disordered" evidence="1">
    <location>
        <begin position="137"/>
        <end position="191"/>
    </location>
</feature>
<evidence type="ECO:0000256" key="2">
    <source>
        <dbReference type="SAM" id="Phobius"/>
    </source>
</evidence>
<evidence type="ECO:0000313" key="4">
    <source>
        <dbReference type="EMBL" id="GEN34295.1"/>
    </source>
</evidence>
<dbReference type="CDD" id="cd00093">
    <property type="entry name" value="HTH_XRE"/>
    <property type="match status" value="1"/>
</dbReference>
<dbReference type="InterPro" id="IPR010982">
    <property type="entry name" value="Lambda_DNA-bd_dom_sf"/>
</dbReference>
<gene>
    <name evidence="4" type="ORF">ADA01nite_17550</name>
</gene>
<keyword evidence="2" id="KW-0812">Transmembrane</keyword>
<dbReference type="Pfam" id="PF13464">
    <property type="entry name" value="RodZ_C"/>
    <property type="match status" value="1"/>
</dbReference>
<dbReference type="EMBL" id="BJXX01000069">
    <property type="protein sequence ID" value="GEN34295.1"/>
    <property type="molecule type" value="Genomic_DNA"/>
</dbReference>
<dbReference type="PANTHER" id="PTHR34475">
    <property type="match status" value="1"/>
</dbReference>
<dbReference type="SUPFAM" id="SSF47413">
    <property type="entry name" value="lambda repressor-like DNA-binding domains"/>
    <property type="match status" value="1"/>
</dbReference>
<dbReference type="Proteomes" id="UP000321157">
    <property type="component" value="Unassembled WGS sequence"/>
</dbReference>
<keyword evidence="2" id="KW-1133">Transmembrane helix</keyword>
<reference evidence="4 5" key="1">
    <citation type="submission" date="2019-07" db="EMBL/GenBank/DDBJ databases">
        <title>Whole genome shotgun sequence of Aneurinibacillus danicus NBRC 102444.</title>
        <authorList>
            <person name="Hosoyama A."/>
            <person name="Uohara A."/>
            <person name="Ohji S."/>
            <person name="Ichikawa N."/>
        </authorList>
    </citation>
    <scope>NUCLEOTIDE SEQUENCE [LARGE SCALE GENOMIC DNA]</scope>
    <source>
        <strain evidence="4 5">NBRC 102444</strain>
    </source>
</reference>
<organism evidence="4 5">
    <name type="scientific">Aneurinibacillus danicus</name>
    <dbReference type="NCBI Taxonomy" id="267746"/>
    <lineage>
        <taxon>Bacteria</taxon>
        <taxon>Bacillati</taxon>
        <taxon>Bacillota</taxon>
        <taxon>Bacilli</taxon>
        <taxon>Bacillales</taxon>
        <taxon>Paenibacillaceae</taxon>
        <taxon>Aneurinibacillus group</taxon>
        <taxon>Aneurinibacillus</taxon>
    </lineage>
</organism>
<dbReference type="Pfam" id="PF13413">
    <property type="entry name" value="HTH_25"/>
    <property type="match status" value="1"/>
</dbReference>
<dbReference type="RefSeq" id="WP_146809575.1">
    <property type="nucleotide sequence ID" value="NZ_BJXX01000069.1"/>
</dbReference>
<sequence length="285" mass="31572">MSELAEVLRKARQEKGMSLAEVQEATKIQRRYLEAIENGNFDVLPGHFYVRAFIKSYAEAVGLDADELIGQYASELPEPPKVEEAPPPLRQSRHGRKEQSGNSSKWVSRILLYLFAILVIGVIWASVNYFLKDKEQPAPPPAAQKEAPLDKKTDIFVPPPENPETKPQPPQQPVQQPAAAGKVTPLPKTGSTMNFEVTGADKITVKVTAKTGDHWMDISGKDGLITQQTLKEGQSQTFEVTQDKGNEALLRIARARDVEVVVNGQPIDMSQAKKTASQRIKIIRK</sequence>
<dbReference type="InterPro" id="IPR001387">
    <property type="entry name" value="Cro/C1-type_HTH"/>
</dbReference>
<feature type="compositionally biased region" description="Pro residues" evidence="1">
    <location>
        <begin position="157"/>
        <end position="172"/>
    </location>
</feature>
<dbReference type="SMART" id="SM00530">
    <property type="entry name" value="HTH_XRE"/>
    <property type="match status" value="1"/>
</dbReference>
<proteinExistence type="predicted"/>
<evidence type="ECO:0000259" key="3">
    <source>
        <dbReference type="PROSITE" id="PS50943"/>
    </source>
</evidence>
<keyword evidence="5" id="KW-1185">Reference proteome</keyword>
<dbReference type="OrthoDB" id="9797543at2"/>
<keyword evidence="2" id="KW-0472">Membrane</keyword>
<dbReference type="PANTHER" id="PTHR34475:SF1">
    <property type="entry name" value="CYTOSKELETON PROTEIN RODZ"/>
    <property type="match status" value="1"/>
</dbReference>
<name>A0A511V5S5_9BACL</name>
<accession>A0A511V5S5</accession>
<dbReference type="PROSITE" id="PS50943">
    <property type="entry name" value="HTH_CROC1"/>
    <property type="match status" value="1"/>
</dbReference>
<dbReference type="GO" id="GO:0003677">
    <property type="term" value="F:DNA binding"/>
    <property type="evidence" value="ECO:0007669"/>
    <property type="project" value="InterPro"/>
</dbReference>
<feature type="transmembrane region" description="Helical" evidence="2">
    <location>
        <begin position="110"/>
        <end position="131"/>
    </location>
</feature>
<dbReference type="InterPro" id="IPR050400">
    <property type="entry name" value="Bact_Cytoskel_RodZ"/>
</dbReference>
<dbReference type="InterPro" id="IPR025194">
    <property type="entry name" value="RodZ-like_C"/>
</dbReference>
<comment type="caution">
    <text evidence="4">The sequence shown here is derived from an EMBL/GenBank/DDBJ whole genome shotgun (WGS) entry which is preliminary data.</text>
</comment>
<evidence type="ECO:0000313" key="5">
    <source>
        <dbReference type="Proteomes" id="UP000321157"/>
    </source>
</evidence>
<protein>
    <submittedName>
        <fullName evidence="4">Transcriptional regulator</fullName>
    </submittedName>
</protein>
<feature type="region of interest" description="Disordered" evidence="1">
    <location>
        <begin position="77"/>
        <end position="101"/>
    </location>
</feature>
<dbReference type="AlphaFoldDB" id="A0A511V5S5"/>
<dbReference type="Gene3D" id="1.10.260.40">
    <property type="entry name" value="lambda repressor-like DNA-binding domains"/>
    <property type="match status" value="1"/>
</dbReference>
<feature type="domain" description="HTH cro/C1-type" evidence="3">
    <location>
        <begin position="8"/>
        <end position="40"/>
    </location>
</feature>